<evidence type="ECO:0000313" key="8">
    <source>
        <dbReference type="Proteomes" id="UP000523161"/>
    </source>
</evidence>
<keyword evidence="8" id="KW-1185">Reference proteome</keyword>
<reference evidence="7 8" key="1">
    <citation type="submission" date="2020-06" db="EMBL/GenBank/DDBJ databases">
        <title>Rheinheimera sp. nov., a marine bacterium isolated from coastal.</title>
        <authorList>
            <person name="Yu Q."/>
            <person name="Qi Y."/>
            <person name="Pu J."/>
        </authorList>
    </citation>
    <scope>NUCLEOTIDE SEQUENCE [LARGE SCALE GENOMIC DNA]</scope>
    <source>
        <strain evidence="7 8">YQF-2</strain>
    </source>
</reference>
<dbReference type="SUPFAM" id="SSF50494">
    <property type="entry name" value="Trypsin-like serine proteases"/>
    <property type="match status" value="1"/>
</dbReference>
<keyword evidence="2 6" id="KW-0031">Aminopeptidase</keyword>
<dbReference type="RefSeq" id="WP_173502052.1">
    <property type="nucleotide sequence ID" value="NZ_JABSOD010000017.1"/>
</dbReference>
<dbReference type="InterPro" id="IPR009003">
    <property type="entry name" value="Peptidase_S1_PA"/>
</dbReference>
<dbReference type="PANTHER" id="PTHR38469:SF1">
    <property type="entry name" value="PERIPLASMIC PEPTIDASE SUBFAMILY S1B"/>
    <property type="match status" value="1"/>
</dbReference>
<keyword evidence="3 6" id="KW-0645">Protease</keyword>
<dbReference type="EC" id="3.4.14.-" evidence="6"/>
<evidence type="ECO:0000256" key="2">
    <source>
        <dbReference type="ARBA" id="ARBA00022438"/>
    </source>
</evidence>
<dbReference type="GO" id="GO:0043171">
    <property type="term" value="P:peptide catabolic process"/>
    <property type="evidence" value="ECO:0007669"/>
    <property type="project" value="UniProtKB-UniRule"/>
</dbReference>
<keyword evidence="5 6" id="KW-0378">Hydrolase</keyword>
<dbReference type="GO" id="GO:0070009">
    <property type="term" value="F:serine-type aminopeptidase activity"/>
    <property type="evidence" value="ECO:0007669"/>
    <property type="project" value="UniProtKB-UniRule"/>
</dbReference>
<dbReference type="AlphaFoldDB" id="A0A7Y5ASV1"/>
<dbReference type="GO" id="GO:0006508">
    <property type="term" value="P:proteolysis"/>
    <property type="evidence" value="ECO:0007669"/>
    <property type="project" value="UniProtKB-KW"/>
</dbReference>
<comment type="similarity">
    <text evidence="1 6">Belongs to the peptidase S46 family.</text>
</comment>
<feature type="chain" id="PRO_5031611717" description="Dipeptidyl-peptidase" evidence="6">
    <location>
        <begin position="22"/>
        <end position="678"/>
    </location>
</feature>
<gene>
    <name evidence="7" type="ORF">HRH59_14785</name>
</gene>
<dbReference type="GO" id="GO:0008239">
    <property type="term" value="F:dipeptidyl-peptidase activity"/>
    <property type="evidence" value="ECO:0007669"/>
    <property type="project" value="UniProtKB-UniRule"/>
</dbReference>
<comment type="function">
    <text evidence="6">Catalyzes the removal of dipeptides from the N-terminus of oligopeptides.</text>
</comment>
<keyword evidence="6" id="KW-0720">Serine protease</keyword>
<comment type="caution">
    <text evidence="7">The sequence shown here is derived from an EMBL/GenBank/DDBJ whole genome shotgun (WGS) entry which is preliminary data.</text>
</comment>
<evidence type="ECO:0000256" key="3">
    <source>
        <dbReference type="ARBA" id="ARBA00022670"/>
    </source>
</evidence>
<evidence type="ECO:0000256" key="4">
    <source>
        <dbReference type="ARBA" id="ARBA00022729"/>
    </source>
</evidence>
<feature type="signal peptide" evidence="6">
    <location>
        <begin position="1"/>
        <end position="21"/>
    </location>
</feature>
<evidence type="ECO:0000313" key="7">
    <source>
        <dbReference type="EMBL" id="NRQ43818.1"/>
    </source>
</evidence>
<dbReference type="InterPro" id="IPR019500">
    <property type="entry name" value="Pep_S46"/>
</dbReference>
<evidence type="ECO:0000256" key="1">
    <source>
        <dbReference type="ARBA" id="ARBA00010491"/>
    </source>
</evidence>
<accession>A0A7Y5ASV1</accession>
<proteinExistence type="inferred from homology"/>
<organism evidence="7 8">
    <name type="scientific">Rheinheimera lutimaris</name>
    <dbReference type="NCBI Taxonomy" id="2740584"/>
    <lineage>
        <taxon>Bacteria</taxon>
        <taxon>Pseudomonadati</taxon>
        <taxon>Pseudomonadota</taxon>
        <taxon>Gammaproteobacteria</taxon>
        <taxon>Chromatiales</taxon>
        <taxon>Chromatiaceae</taxon>
        <taxon>Rheinheimera</taxon>
    </lineage>
</organism>
<evidence type="ECO:0000256" key="5">
    <source>
        <dbReference type="ARBA" id="ARBA00022801"/>
    </source>
</evidence>
<evidence type="ECO:0000256" key="6">
    <source>
        <dbReference type="RuleBase" id="RU366067"/>
    </source>
</evidence>
<dbReference type="PANTHER" id="PTHR38469">
    <property type="entry name" value="PERIPLASMIC PEPTIDASE SUBFAMILY S1B"/>
    <property type="match status" value="1"/>
</dbReference>
<sequence length="678" mass="75825">MTKIYRGLAALMMLGCSVLQAGEGLWQPQQLQQMLATDAMTPLTPRQISTLQQAVTAMAKVGDCSAAFVSANGLLLTSYHCAEQAISQLQPALPAGSFTALTADTEITLPDLAVALTRQQQDVTALLNRQLNLELNPQQRNEKLQQLSRQLVGECQRQSGYRCELKSFHQGMSYYLVQYQDLDSVRLVHVPSLVDDGRNWSWPRYSANYVLLRAYVRAGNQLQPYRSAFLPLSARGVAENDAVIVSGFPQNGQRYDTAEQVRFQFEQLLPASLAYLSQTTELIERLAPAGTNNAQRYALMLQQLQHSALQQQRMLQQYADSSLAAQKQQTEQQLIDWINGSPVRQQLYAPALNRLALLLQQYHSMQQRDLVLDYLQYARLPALAMQLYSYAVAREDAQDDAAIQQQAEQLDRHMHLLDTQFDPRLDMELALHFLRQYALLPAEQRLPALDHYFALADGFNREIVRHKLVAIYRGTSLTDADTRLNWLNQRPSQFAQSQDSLINFAVAMHDTAAQLAQQRKQLAAELDDAKAAMMEVLLAFDEARGKPGYAEANGSLRYSIGRVRGYQPTDAVWYQPFSSLRGLTAQGPAAVAAQHAGLAVNFLSTADSCAAYTGAPTLNARAELVGVMFAGVKENVLADWHYDAAQSRSVHVDSRFIIWQLRQSEAGTALLNEMQLRN</sequence>
<dbReference type="Proteomes" id="UP000523161">
    <property type="component" value="Unassembled WGS sequence"/>
</dbReference>
<dbReference type="Pfam" id="PF10459">
    <property type="entry name" value="Peptidase_S46"/>
    <property type="match status" value="1"/>
</dbReference>
<protein>
    <recommendedName>
        <fullName evidence="6">Dipeptidyl-peptidase</fullName>
        <ecNumber evidence="6">3.4.14.-</ecNumber>
    </recommendedName>
</protein>
<name>A0A7Y5ASV1_9GAMM</name>
<dbReference type="EMBL" id="JABSOD010000017">
    <property type="protein sequence ID" value="NRQ43818.1"/>
    <property type="molecule type" value="Genomic_DNA"/>
</dbReference>
<keyword evidence="4 6" id="KW-0732">Signal</keyword>